<dbReference type="InterPro" id="IPR002048">
    <property type="entry name" value="EF_hand_dom"/>
</dbReference>
<comment type="caution">
    <text evidence="3">The sequence shown here is derived from an EMBL/GenBank/DDBJ whole genome shotgun (WGS) entry which is preliminary data.</text>
</comment>
<keyword evidence="4" id="KW-1185">Reference proteome</keyword>
<reference evidence="3 4" key="1">
    <citation type="submission" date="2019-08" db="EMBL/GenBank/DDBJ databases">
        <title>100 year-old enigma solved: identification of Planctomyces bekefii, the type genus and species of the phylum Planctomycetes.</title>
        <authorList>
            <person name="Svetlana D.N."/>
            <person name="Overmann J."/>
        </authorList>
    </citation>
    <scope>NUCLEOTIDE SEQUENCE [LARGE SCALE GENOMIC DNA]</scope>
    <source>
        <strain evidence="3">Phe10_nw2017</strain>
    </source>
</reference>
<dbReference type="InterPro" id="IPR052159">
    <property type="entry name" value="Competence_DNA_uptake"/>
</dbReference>
<feature type="non-terminal residue" evidence="3">
    <location>
        <position position="142"/>
    </location>
</feature>
<organism evidence="3 4">
    <name type="scientific">Planctomyces bekefii</name>
    <dbReference type="NCBI Taxonomy" id="1653850"/>
    <lineage>
        <taxon>Bacteria</taxon>
        <taxon>Pseudomonadati</taxon>
        <taxon>Planctomycetota</taxon>
        <taxon>Planctomycetia</taxon>
        <taxon>Planctomycetales</taxon>
        <taxon>Planctomycetaceae</taxon>
        <taxon>Planctomyces</taxon>
    </lineage>
</organism>
<feature type="signal peptide" evidence="1">
    <location>
        <begin position="1"/>
        <end position="27"/>
    </location>
</feature>
<dbReference type="InterPro" id="IPR001279">
    <property type="entry name" value="Metallo-B-lactamas"/>
</dbReference>
<protein>
    <recommendedName>
        <fullName evidence="2">EF-hand domain-containing protein</fullName>
    </recommendedName>
</protein>
<dbReference type="PROSITE" id="PS50222">
    <property type="entry name" value="EF_HAND_2"/>
    <property type="match status" value="1"/>
</dbReference>
<dbReference type="EMBL" id="SRHE01000905">
    <property type="protein sequence ID" value="TWW07989.1"/>
    <property type="molecule type" value="Genomic_DNA"/>
</dbReference>
<sequence length="142" mass="15322">MRHRGVLVLSVAALCTGLLADSQALQADQKTGTLDIYFIDVEGGAANLLVTPEGESLLIDSGYPDNQGRDLNRIVKVAKDVAGLSRIDHAMVSHWHLDHFGNHAALAAIDKNGDGELSEEEIDGAIIALKTLDRNRDRRLDA</sequence>
<dbReference type="InterPro" id="IPR036866">
    <property type="entry name" value="RibonucZ/Hydroxyglut_hydro"/>
</dbReference>
<accession>A0A5C6M176</accession>
<dbReference type="Gene3D" id="3.60.15.10">
    <property type="entry name" value="Ribonuclease Z/Hydroxyacylglutathione hydrolase-like"/>
    <property type="match status" value="1"/>
</dbReference>
<reference evidence="3 4" key="2">
    <citation type="submission" date="2019-08" db="EMBL/GenBank/DDBJ databases">
        <authorList>
            <person name="Henke P."/>
        </authorList>
    </citation>
    <scope>NUCLEOTIDE SEQUENCE [LARGE SCALE GENOMIC DNA]</scope>
    <source>
        <strain evidence="3">Phe10_nw2017</strain>
    </source>
</reference>
<dbReference type="PANTHER" id="PTHR30619">
    <property type="entry name" value="DNA INTERNALIZATION/COMPETENCE PROTEIN COMEC/REC2"/>
    <property type="match status" value="1"/>
</dbReference>
<dbReference type="Pfam" id="PF00753">
    <property type="entry name" value="Lactamase_B"/>
    <property type="match status" value="1"/>
</dbReference>
<dbReference type="Proteomes" id="UP000321083">
    <property type="component" value="Unassembled WGS sequence"/>
</dbReference>
<evidence type="ECO:0000256" key="1">
    <source>
        <dbReference type="SAM" id="SignalP"/>
    </source>
</evidence>
<evidence type="ECO:0000313" key="3">
    <source>
        <dbReference type="EMBL" id="TWW07989.1"/>
    </source>
</evidence>
<dbReference type="PANTHER" id="PTHR30619:SF1">
    <property type="entry name" value="RECOMBINATION PROTEIN 2"/>
    <property type="match status" value="1"/>
</dbReference>
<gene>
    <name evidence="3" type="ORF">E3A20_28830</name>
</gene>
<dbReference type="InterPro" id="IPR018247">
    <property type="entry name" value="EF_Hand_1_Ca_BS"/>
</dbReference>
<evidence type="ECO:0000313" key="4">
    <source>
        <dbReference type="Proteomes" id="UP000321083"/>
    </source>
</evidence>
<proteinExistence type="predicted"/>
<feature type="chain" id="PRO_5022706135" description="EF-hand domain-containing protein" evidence="1">
    <location>
        <begin position="28"/>
        <end position="142"/>
    </location>
</feature>
<name>A0A5C6M176_9PLAN</name>
<feature type="domain" description="EF-hand" evidence="2">
    <location>
        <begin position="104"/>
        <end position="132"/>
    </location>
</feature>
<dbReference type="GO" id="GO:0005509">
    <property type="term" value="F:calcium ion binding"/>
    <property type="evidence" value="ECO:0007669"/>
    <property type="project" value="InterPro"/>
</dbReference>
<dbReference type="SUPFAM" id="SSF56281">
    <property type="entry name" value="Metallo-hydrolase/oxidoreductase"/>
    <property type="match status" value="1"/>
</dbReference>
<evidence type="ECO:0000259" key="2">
    <source>
        <dbReference type="PROSITE" id="PS50222"/>
    </source>
</evidence>
<keyword evidence="1" id="KW-0732">Signal</keyword>
<dbReference type="AlphaFoldDB" id="A0A5C6M176"/>
<dbReference type="PROSITE" id="PS00018">
    <property type="entry name" value="EF_HAND_1"/>
    <property type="match status" value="1"/>
</dbReference>